<comment type="caution">
    <text evidence="1">The sequence shown here is derived from an EMBL/GenBank/DDBJ whole genome shotgun (WGS) entry which is preliminary data.</text>
</comment>
<keyword evidence="2" id="KW-1185">Reference proteome</keyword>
<dbReference type="Proteomes" id="UP001385951">
    <property type="component" value="Unassembled WGS sequence"/>
</dbReference>
<organism evidence="1 2">
    <name type="scientific">Cerrena zonata</name>
    <dbReference type="NCBI Taxonomy" id="2478898"/>
    <lineage>
        <taxon>Eukaryota</taxon>
        <taxon>Fungi</taxon>
        <taxon>Dikarya</taxon>
        <taxon>Basidiomycota</taxon>
        <taxon>Agaricomycotina</taxon>
        <taxon>Agaricomycetes</taxon>
        <taxon>Polyporales</taxon>
        <taxon>Cerrenaceae</taxon>
        <taxon>Cerrena</taxon>
    </lineage>
</organism>
<dbReference type="AlphaFoldDB" id="A0AAW0GC65"/>
<evidence type="ECO:0000313" key="2">
    <source>
        <dbReference type="Proteomes" id="UP001385951"/>
    </source>
</evidence>
<name>A0AAW0GC65_9APHY</name>
<evidence type="ECO:0000313" key="1">
    <source>
        <dbReference type="EMBL" id="KAK7688745.1"/>
    </source>
</evidence>
<proteinExistence type="predicted"/>
<reference evidence="1 2" key="1">
    <citation type="submission" date="2022-09" db="EMBL/GenBank/DDBJ databases">
        <authorList>
            <person name="Palmer J.M."/>
        </authorList>
    </citation>
    <scope>NUCLEOTIDE SEQUENCE [LARGE SCALE GENOMIC DNA]</scope>
    <source>
        <strain evidence="1 2">DSM 7382</strain>
    </source>
</reference>
<gene>
    <name evidence="1" type="ORF">QCA50_008284</name>
</gene>
<protein>
    <submittedName>
        <fullName evidence="1">Uncharacterized protein</fullName>
    </submittedName>
</protein>
<sequence length="115" mass="12751">MFRLDTRFSSLFGKEPPCLSSILELLFSQAGTNALQTTNPGYTTVYSSQICTIKTPYADVFGAYQKRWVHLSVIGPSVDCHATQLVVPSKHFTSSFTFQYITATTAEADDENVQD</sequence>
<dbReference type="EMBL" id="JASBNA010000010">
    <property type="protein sequence ID" value="KAK7688745.1"/>
    <property type="molecule type" value="Genomic_DNA"/>
</dbReference>
<accession>A0AAW0GC65</accession>